<evidence type="ECO:0000256" key="6">
    <source>
        <dbReference type="ARBA" id="ARBA00023134"/>
    </source>
</evidence>
<dbReference type="PANTHER" id="PTHR43512">
    <property type="entry name" value="TRANSLATION FACTOR GUF1-RELATED"/>
    <property type="match status" value="1"/>
</dbReference>
<dbReference type="FunFam" id="3.30.70.240:FF:000007">
    <property type="entry name" value="Translation factor GUF1, mitochondrial"/>
    <property type="match status" value="1"/>
</dbReference>
<dbReference type="PANTHER" id="PTHR43512:SF4">
    <property type="entry name" value="TRANSLATION FACTOR GUF1 HOMOLOG, CHLOROPLASTIC"/>
    <property type="match status" value="1"/>
</dbReference>
<feature type="domain" description="Tr-type G" evidence="13">
    <location>
        <begin position="2"/>
        <end position="179"/>
    </location>
</feature>
<feature type="binding site" evidence="12">
    <location>
        <begin position="126"/>
        <end position="129"/>
    </location>
    <ligand>
        <name>GTP</name>
        <dbReference type="ChEBI" id="CHEBI:37565"/>
    </ligand>
</feature>
<evidence type="ECO:0000313" key="15">
    <source>
        <dbReference type="Proteomes" id="UP000230843"/>
    </source>
</evidence>
<dbReference type="InterPro" id="IPR035647">
    <property type="entry name" value="EFG_III/V"/>
</dbReference>
<keyword evidence="7 12" id="KW-0472">Membrane</keyword>
<keyword evidence="6 12" id="KW-0342">GTP-binding</keyword>
<protein>
    <recommendedName>
        <fullName evidence="11 12">Elongation factor 4</fullName>
        <shortName evidence="12">EF-4</shortName>
        <ecNumber evidence="11 12">3.6.5.n1</ecNumber>
    </recommendedName>
    <alternativeName>
        <fullName evidence="12">Ribosomal back-translocase LepA</fullName>
    </alternativeName>
</protein>
<keyword evidence="2 12" id="KW-1003">Cell membrane</keyword>
<comment type="catalytic activity">
    <reaction evidence="8 12">
        <text>GTP + H2O = GDP + phosphate + H(+)</text>
        <dbReference type="Rhea" id="RHEA:19669"/>
        <dbReference type="ChEBI" id="CHEBI:15377"/>
        <dbReference type="ChEBI" id="CHEBI:15378"/>
        <dbReference type="ChEBI" id="CHEBI:37565"/>
        <dbReference type="ChEBI" id="CHEBI:43474"/>
        <dbReference type="ChEBI" id="CHEBI:58189"/>
        <dbReference type="EC" id="3.6.5.n1"/>
    </reaction>
</comment>
<keyword evidence="5 12" id="KW-0648">Protein biosynthesis</keyword>
<dbReference type="InterPro" id="IPR006297">
    <property type="entry name" value="EF-4"/>
</dbReference>
<evidence type="ECO:0000256" key="10">
    <source>
        <dbReference type="ARBA" id="ARBA00061052"/>
    </source>
</evidence>
<evidence type="ECO:0000256" key="9">
    <source>
        <dbReference type="ARBA" id="ARBA00057626"/>
    </source>
</evidence>
<comment type="caution">
    <text evidence="14">The sequence shown here is derived from an EMBL/GenBank/DDBJ whole genome shotgun (WGS) entry which is preliminary data.</text>
</comment>
<accession>A0A2M7Z7T0</accession>
<dbReference type="FunFam" id="3.30.70.870:FF:000004">
    <property type="entry name" value="Translation factor GUF1, mitochondrial"/>
    <property type="match status" value="1"/>
</dbReference>
<comment type="subcellular location">
    <subcellularLocation>
        <location evidence="12">Cell membrane</location>
        <topology evidence="12">Peripheral membrane protein</topology>
        <orientation evidence="12">Cytoplasmic side</orientation>
    </subcellularLocation>
</comment>
<dbReference type="HAMAP" id="MF_00071">
    <property type="entry name" value="LepA"/>
    <property type="match status" value="1"/>
</dbReference>
<evidence type="ECO:0000256" key="8">
    <source>
        <dbReference type="ARBA" id="ARBA00050293"/>
    </source>
</evidence>
<dbReference type="InterPro" id="IPR035654">
    <property type="entry name" value="LepA_IV"/>
</dbReference>
<dbReference type="GO" id="GO:0045727">
    <property type="term" value="P:positive regulation of translation"/>
    <property type="evidence" value="ECO:0007669"/>
    <property type="project" value="UniProtKB-UniRule"/>
</dbReference>
<dbReference type="PROSITE" id="PS51722">
    <property type="entry name" value="G_TR_2"/>
    <property type="match status" value="1"/>
</dbReference>
<dbReference type="InterPro" id="IPR013842">
    <property type="entry name" value="LepA_CTD"/>
</dbReference>
<dbReference type="CDD" id="cd16260">
    <property type="entry name" value="EF4_III"/>
    <property type="match status" value="1"/>
</dbReference>
<dbReference type="Pfam" id="PF00009">
    <property type="entry name" value="GTP_EFTU"/>
    <property type="match status" value="1"/>
</dbReference>
<dbReference type="SUPFAM" id="SSF54980">
    <property type="entry name" value="EF-G C-terminal domain-like"/>
    <property type="match status" value="2"/>
</dbReference>
<evidence type="ECO:0000256" key="5">
    <source>
        <dbReference type="ARBA" id="ARBA00022917"/>
    </source>
</evidence>
<dbReference type="Proteomes" id="UP000230843">
    <property type="component" value="Unassembled WGS sequence"/>
</dbReference>
<dbReference type="GO" id="GO:0005525">
    <property type="term" value="F:GTP binding"/>
    <property type="evidence" value="ECO:0007669"/>
    <property type="project" value="UniProtKB-UniRule"/>
</dbReference>
<dbReference type="Pfam" id="PF03144">
    <property type="entry name" value="GTP_EFTU_D2"/>
    <property type="match status" value="1"/>
</dbReference>
<dbReference type="InterPro" id="IPR038363">
    <property type="entry name" value="LepA_C_sf"/>
</dbReference>
<reference evidence="15" key="1">
    <citation type="submission" date="2017-09" db="EMBL/GenBank/DDBJ databases">
        <title>Depth-based differentiation of microbial function through sediment-hosted aquifers and enrichment of novel symbionts in the deep terrestrial subsurface.</title>
        <authorList>
            <person name="Probst A.J."/>
            <person name="Ladd B."/>
            <person name="Jarett J.K."/>
            <person name="Geller-Mcgrath D.E."/>
            <person name="Sieber C.M.K."/>
            <person name="Emerson J.B."/>
            <person name="Anantharaman K."/>
            <person name="Thomas B.C."/>
            <person name="Malmstrom R."/>
            <person name="Stieglmeier M."/>
            <person name="Klingl A."/>
            <person name="Woyke T."/>
            <person name="Ryan C.M."/>
            <person name="Banfield J.F."/>
        </authorList>
    </citation>
    <scope>NUCLEOTIDE SEQUENCE [LARGE SCALE GENOMIC DNA]</scope>
</reference>
<dbReference type="CDD" id="cd03699">
    <property type="entry name" value="EF4_II"/>
    <property type="match status" value="1"/>
</dbReference>
<dbReference type="Gene3D" id="3.30.70.240">
    <property type="match status" value="1"/>
</dbReference>
<dbReference type="InterPro" id="IPR005225">
    <property type="entry name" value="Small_GTP-bd"/>
</dbReference>
<dbReference type="PROSITE" id="PS00301">
    <property type="entry name" value="G_TR_1"/>
    <property type="match status" value="1"/>
</dbReference>
<dbReference type="GO" id="GO:0003746">
    <property type="term" value="F:translation elongation factor activity"/>
    <property type="evidence" value="ECO:0007669"/>
    <property type="project" value="UniProtKB-UniRule"/>
</dbReference>
<dbReference type="CDD" id="cd01890">
    <property type="entry name" value="LepA"/>
    <property type="match status" value="1"/>
</dbReference>
<dbReference type="InterPro" id="IPR027417">
    <property type="entry name" value="P-loop_NTPase"/>
</dbReference>
<dbReference type="NCBIfam" id="TIGR00231">
    <property type="entry name" value="small_GTP"/>
    <property type="match status" value="1"/>
</dbReference>
<evidence type="ECO:0000256" key="3">
    <source>
        <dbReference type="ARBA" id="ARBA00022741"/>
    </source>
</evidence>
<dbReference type="SUPFAM" id="SSF50447">
    <property type="entry name" value="Translation proteins"/>
    <property type="match status" value="1"/>
</dbReference>
<gene>
    <name evidence="12" type="primary">lepA</name>
    <name evidence="14" type="ORF">CO137_00140</name>
</gene>
<name>A0A2M7Z7T0_9BACT</name>
<comment type="similarity">
    <text evidence="10">Belongs to the GTP-binding elongation factor family. LepA subfamily.</text>
</comment>
<evidence type="ECO:0000313" key="14">
    <source>
        <dbReference type="EMBL" id="PJA90516.1"/>
    </source>
</evidence>
<proteinExistence type="inferred from homology"/>
<comment type="similarity">
    <text evidence="1 12">Belongs to the TRAFAC class translation factor GTPase superfamily. Classic translation factor GTPase family. LepA subfamily.</text>
</comment>
<dbReference type="GO" id="GO:0043022">
    <property type="term" value="F:ribosome binding"/>
    <property type="evidence" value="ECO:0007669"/>
    <property type="project" value="UniProtKB-UniRule"/>
</dbReference>
<dbReference type="SUPFAM" id="SSF52540">
    <property type="entry name" value="P-loop containing nucleoside triphosphate hydrolases"/>
    <property type="match status" value="1"/>
</dbReference>
<dbReference type="InterPro" id="IPR000795">
    <property type="entry name" value="T_Tr_GTP-bd_dom"/>
</dbReference>
<feature type="binding site" evidence="12">
    <location>
        <begin position="14"/>
        <end position="19"/>
    </location>
    <ligand>
        <name>GTP</name>
        <dbReference type="ChEBI" id="CHEBI:37565"/>
    </ligand>
</feature>
<dbReference type="SMART" id="SM00838">
    <property type="entry name" value="EFG_C"/>
    <property type="match status" value="1"/>
</dbReference>
<evidence type="ECO:0000256" key="4">
    <source>
        <dbReference type="ARBA" id="ARBA00022801"/>
    </source>
</evidence>
<evidence type="ECO:0000256" key="1">
    <source>
        <dbReference type="ARBA" id="ARBA00005454"/>
    </source>
</evidence>
<dbReference type="Gene3D" id="3.30.70.870">
    <property type="entry name" value="Elongation Factor G (Translational Gtpase), domain 3"/>
    <property type="match status" value="1"/>
</dbReference>
<dbReference type="InterPro" id="IPR031157">
    <property type="entry name" value="G_TR_CS"/>
</dbReference>
<sequence>MNEIRNFCIIAHIDHGKSTLADRFLEITNTVDKRHIGTQMLDTMELEQERGITIKLQPVRMQYKNHTLNLIDTPGHVDFTYEVSRSLAAVEGAILLVDASQGVQAQTIGNLYLALEQDLEIIPILNKIDLPNADVEKVSEEIIHLIGCKKEDILTCSAKTGEGIEQILDKVIEKVPAPKKEFKDKPFRALIFDSTYDDYRGVIASVRVVDGEVKKGDRIKFIGSKGEAEVLETGFYTPALVPSEKLENGQIGFIVTGLKDIRSVRVGDTITIKKEDTIVPLPGYKEVKPMVYAGIFPKEGDDYSSLRDAMDRLKLSDSALIYEPEHSQALGFGFRCGFLGMLHLDIFQERLKREFGLHIVVTVPSVAYEVYKTSTEKTIIKSPQDLPDRTNIAFIKEPWMSVDIITPSEYIGNVMGLVADRKGRYLNTEYLSSGSQKRAMLHYEMPLASLITDFYDKLKTVTSGYASLNYELKNYEKANVIKLDVIVADEIVESLSTLVWEDEAHKIGKQIVNSLKDTLPKQQFVIKIQAAVGGKIVAAERISALRKDVTAKLYGGDVTRKRKLLDKQKKGKKKMLTMGKGRVDIPTEAYLAVLKR</sequence>
<dbReference type="Pfam" id="PF00679">
    <property type="entry name" value="EFG_C"/>
    <property type="match status" value="1"/>
</dbReference>
<dbReference type="GO" id="GO:0005886">
    <property type="term" value="C:plasma membrane"/>
    <property type="evidence" value="ECO:0007669"/>
    <property type="project" value="UniProtKB-SubCell"/>
</dbReference>
<evidence type="ECO:0000259" key="13">
    <source>
        <dbReference type="PROSITE" id="PS51722"/>
    </source>
</evidence>
<dbReference type="Pfam" id="PF06421">
    <property type="entry name" value="LepA_C"/>
    <property type="match status" value="1"/>
</dbReference>
<organism evidence="14 15">
    <name type="scientific">Candidatus Magasanikbacteria bacterium CG_4_9_14_3_um_filter_32_9</name>
    <dbReference type="NCBI Taxonomy" id="1974644"/>
    <lineage>
        <taxon>Bacteria</taxon>
        <taxon>Candidatus Magasanikiibacteriota</taxon>
    </lineage>
</organism>
<dbReference type="EC" id="3.6.5.n1" evidence="11 12"/>
<dbReference type="Gene3D" id="3.40.50.300">
    <property type="entry name" value="P-loop containing nucleotide triphosphate hydrolases"/>
    <property type="match status" value="1"/>
</dbReference>
<evidence type="ECO:0000256" key="11">
    <source>
        <dbReference type="ARBA" id="ARBA00066744"/>
    </source>
</evidence>
<dbReference type="NCBIfam" id="TIGR01393">
    <property type="entry name" value="lepA"/>
    <property type="match status" value="1"/>
</dbReference>
<dbReference type="FunFam" id="3.40.50.300:FF:000078">
    <property type="entry name" value="Elongation factor 4"/>
    <property type="match status" value="1"/>
</dbReference>
<dbReference type="FunFam" id="2.40.30.10:FF:000015">
    <property type="entry name" value="Translation factor GUF1, mitochondrial"/>
    <property type="match status" value="1"/>
</dbReference>
<dbReference type="InterPro" id="IPR009000">
    <property type="entry name" value="Transl_B-barrel_sf"/>
</dbReference>
<keyword evidence="14" id="KW-0251">Elongation factor</keyword>
<evidence type="ECO:0000256" key="12">
    <source>
        <dbReference type="HAMAP-Rule" id="MF_00071"/>
    </source>
</evidence>
<dbReference type="EMBL" id="PFVJ01000004">
    <property type="protein sequence ID" value="PJA90516.1"/>
    <property type="molecule type" value="Genomic_DNA"/>
</dbReference>
<dbReference type="CDD" id="cd03709">
    <property type="entry name" value="lepA_C"/>
    <property type="match status" value="1"/>
</dbReference>
<evidence type="ECO:0000256" key="2">
    <source>
        <dbReference type="ARBA" id="ARBA00022475"/>
    </source>
</evidence>
<dbReference type="InterPro" id="IPR004161">
    <property type="entry name" value="EFTu-like_2"/>
</dbReference>
<dbReference type="FunFam" id="3.30.70.2570:FF:000001">
    <property type="entry name" value="Translation factor GUF1, mitochondrial"/>
    <property type="match status" value="1"/>
</dbReference>
<keyword evidence="3 12" id="KW-0547">Nucleotide-binding</keyword>
<dbReference type="GO" id="GO:0003924">
    <property type="term" value="F:GTPase activity"/>
    <property type="evidence" value="ECO:0007669"/>
    <property type="project" value="UniProtKB-UniRule"/>
</dbReference>
<dbReference type="InterPro" id="IPR000640">
    <property type="entry name" value="EFG_V-like"/>
</dbReference>
<dbReference type="Gene3D" id="3.30.70.2570">
    <property type="entry name" value="Elongation factor 4, C-terminal domain"/>
    <property type="match status" value="1"/>
</dbReference>
<dbReference type="AlphaFoldDB" id="A0A2M7Z7T0"/>
<keyword evidence="4 12" id="KW-0378">Hydrolase</keyword>
<evidence type="ECO:0000256" key="7">
    <source>
        <dbReference type="ARBA" id="ARBA00023136"/>
    </source>
</evidence>
<dbReference type="Gene3D" id="2.40.30.10">
    <property type="entry name" value="Translation factors"/>
    <property type="match status" value="1"/>
</dbReference>
<comment type="function">
    <text evidence="9 12">Required for accurate and efficient protein synthesis under certain stress conditions. May act as a fidelity factor of the translation reaction, by catalyzing a one-codon backward translocation of tRNAs on improperly translocated ribosomes. Back-translocation proceeds from a post-translocation (POST) complex to a pre-translocation (PRE) complex, thus giving elongation factor G a second chance to translocate the tRNAs correctly. Binds to ribosomes in a GTP-dependent manner.</text>
</comment>
<dbReference type="PRINTS" id="PR00315">
    <property type="entry name" value="ELONGATNFCT"/>
</dbReference>